<feature type="compositionally biased region" description="Basic and acidic residues" evidence="1">
    <location>
        <begin position="642"/>
        <end position="656"/>
    </location>
</feature>
<reference evidence="4" key="1">
    <citation type="submission" date="2020-01" db="EMBL/GenBank/DDBJ databases">
        <authorList>
            <consortium name="DOE Joint Genome Institute"/>
            <person name="Haridas S."/>
            <person name="Albert R."/>
            <person name="Binder M."/>
            <person name="Bloem J."/>
            <person name="Labutti K."/>
            <person name="Salamov A."/>
            <person name="Andreopoulos B."/>
            <person name="Baker S.E."/>
            <person name="Barry K."/>
            <person name="Bills G."/>
            <person name="Bluhm B.H."/>
            <person name="Cannon C."/>
            <person name="Castanera R."/>
            <person name="Culley D.E."/>
            <person name="Daum C."/>
            <person name="Ezra D."/>
            <person name="Gonzalez J.B."/>
            <person name="Henrissat B."/>
            <person name="Kuo A."/>
            <person name="Liang C."/>
            <person name="Lipzen A."/>
            <person name="Lutzoni F."/>
            <person name="Magnuson J."/>
            <person name="Mondo S."/>
            <person name="Nolan M."/>
            <person name="Ohm R."/>
            <person name="Pangilinan J."/>
            <person name="Park H.-J."/>
            <person name="Ramirez L."/>
            <person name="Alfaro M."/>
            <person name="Sun H."/>
            <person name="Tritt A."/>
            <person name="Yoshinaga Y."/>
            <person name="Zwiers L.-H."/>
            <person name="Turgeon B.G."/>
            <person name="Goodwin S.B."/>
            <person name="Spatafora J.W."/>
            <person name="Crous P.W."/>
            <person name="Grigoriev I.V."/>
        </authorList>
    </citation>
    <scope>NUCLEOTIDE SEQUENCE</scope>
    <source>
        <strain evidence="4">CBS 342.82</strain>
    </source>
</reference>
<organism evidence="4">
    <name type="scientific">Dissoconium aciculare CBS 342.82</name>
    <dbReference type="NCBI Taxonomy" id="1314786"/>
    <lineage>
        <taxon>Eukaryota</taxon>
        <taxon>Fungi</taxon>
        <taxon>Dikarya</taxon>
        <taxon>Ascomycota</taxon>
        <taxon>Pezizomycotina</taxon>
        <taxon>Dothideomycetes</taxon>
        <taxon>Dothideomycetidae</taxon>
        <taxon>Mycosphaerellales</taxon>
        <taxon>Dissoconiaceae</taxon>
        <taxon>Dissoconium</taxon>
    </lineage>
</organism>
<evidence type="ECO:0000313" key="4">
    <source>
        <dbReference type="RefSeq" id="XP_033458032.1"/>
    </source>
</evidence>
<dbReference type="OrthoDB" id="5329403at2759"/>
<feature type="region of interest" description="Disordered" evidence="1">
    <location>
        <begin position="1"/>
        <end position="63"/>
    </location>
</feature>
<evidence type="ECO:0000259" key="2">
    <source>
        <dbReference type="PROSITE" id="PS50097"/>
    </source>
</evidence>
<evidence type="ECO:0000313" key="3">
    <source>
        <dbReference type="Proteomes" id="UP000504637"/>
    </source>
</evidence>
<dbReference type="InterPro" id="IPR011333">
    <property type="entry name" value="SKP1/BTB/POZ_sf"/>
</dbReference>
<reference evidence="4" key="3">
    <citation type="submission" date="2025-08" db="UniProtKB">
        <authorList>
            <consortium name="RefSeq"/>
        </authorList>
    </citation>
    <scope>IDENTIFICATION</scope>
    <source>
        <strain evidence="4">CBS 342.82</strain>
    </source>
</reference>
<evidence type="ECO:0000256" key="1">
    <source>
        <dbReference type="SAM" id="MobiDB-lite"/>
    </source>
</evidence>
<sequence>MNSKHDGISSQPARKAFPAGRVVPALPLTMTKQKLAKAKPRNHTTGAAKGAKKDTEDGTQELCESKVARSYQSVANPSNGVSAHAGGVYGKSYEARENELESSNNYVKGSETASRDGISAITERLADTSQKIPEESEARIPKNELPPAFVAHEHPPYSSTSSQMPPSLSSLQISHPEIVRGGLEDASIPSPALTYSAGNPSFVPSVPSIPFQGHAHHFSESQIGPAPLGYQSPPVSWTQRSGFNPPPASNGHNIHNHTRQFPRDSVQTNGLHSQSFQRSRTESQTSGFDPRSPSVFDPHHEGSNHMLHEGNSFIPPLRAQQIPQVQPMQFASAALQNGLQYDHGDPLRDYLLNQFQDAHSSDCILEVVSTGGGSLKIEAHKLLLARSPILRKLIQGRYEQSGRFSLNIDFPGKHFNGRSFADGIRHLYGGPLPTLDSLHGSAPRDKMAAALQFLAVGSFLSVDAISIRSMQLVFGLLRWDTVPTALAFALEGGLGPTWHKQPRFPNGRPDDDVSRAYHNSPMYEPYSTDLLFRLIDFVVHTIPQNFYIDPAAPELPEAPRLPSFVEASHGRHHSRHNPRLSQIRFGSITSEELQRPSPEATMISSILISLPFPILQNILEHIGLVHRLGSETAASVTRQVVNEREKRRQRAYDGHLSRGSSNGAEAREDSALYLAESVVRSDLHLSGCRLEQMQVDIGTPLAEIQ</sequence>
<feature type="region of interest" description="Disordered" evidence="1">
    <location>
        <begin position="642"/>
        <end position="665"/>
    </location>
</feature>
<dbReference type="Gene3D" id="3.30.710.10">
    <property type="entry name" value="Potassium Channel Kv1.1, Chain A"/>
    <property type="match status" value="1"/>
</dbReference>
<protein>
    <recommendedName>
        <fullName evidence="2">BTB domain-containing protein</fullName>
    </recommendedName>
</protein>
<dbReference type="GeneID" id="54363076"/>
<feature type="compositionally biased region" description="Polar residues" evidence="1">
    <location>
        <begin position="233"/>
        <end position="242"/>
    </location>
</feature>
<feature type="domain" description="BTB" evidence="2">
    <location>
        <begin position="361"/>
        <end position="436"/>
    </location>
</feature>
<reference evidence="4" key="2">
    <citation type="submission" date="2020-04" db="EMBL/GenBank/DDBJ databases">
        <authorList>
            <consortium name="NCBI Genome Project"/>
        </authorList>
    </citation>
    <scope>NUCLEOTIDE SEQUENCE</scope>
    <source>
        <strain evidence="4">CBS 342.82</strain>
    </source>
</reference>
<dbReference type="AlphaFoldDB" id="A0A6J3LZ09"/>
<feature type="compositionally biased region" description="Polar residues" evidence="1">
    <location>
        <begin position="265"/>
        <end position="287"/>
    </location>
</feature>
<proteinExistence type="predicted"/>
<dbReference type="Proteomes" id="UP000504637">
    <property type="component" value="Unplaced"/>
</dbReference>
<dbReference type="RefSeq" id="XP_033458032.1">
    <property type="nucleotide sequence ID" value="XM_033605276.1"/>
</dbReference>
<keyword evidence="3" id="KW-1185">Reference proteome</keyword>
<dbReference type="CDD" id="cd18186">
    <property type="entry name" value="BTB_POZ_ZBTB_KLHL-like"/>
    <property type="match status" value="1"/>
</dbReference>
<dbReference type="PROSITE" id="PS50097">
    <property type="entry name" value="BTB"/>
    <property type="match status" value="1"/>
</dbReference>
<dbReference type="InterPro" id="IPR000210">
    <property type="entry name" value="BTB/POZ_dom"/>
</dbReference>
<name>A0A6J3LZ09_9PEZI</name>
<accession>A0A6J3LZ09</accession>
<gene>
    <name evidence="4" type="ORF">K489DRAFT_382039</name>
</gene>
<feature type="region of interest" description="Disordered" evidence="1">
    <location>
        <begin position="219"/>
        <end position="303"/>
    </location>
</feature>